<dbReference type="InterPro" id="IPR016181">
    <property type="entry name" value="Acyl_CoA_acyltransferase"/>
</dbReference>
<feature type="domain" description="N-acetyltransferase" evidence="1">
    <location>
        <begin position="39"/>
        <end position="180"/>
    </location>
</feature>
<dbReference type="AlphaFoldDB" id="A0A1H8Z3B4"/>
<evidence type="ECO:0000259" key="1">
    <source>
        <dbReference type="PROSITE" id="PS51186"/>
    </source>
</evidence>
<dbReference type="Proteomes" id="UP000199055">
    <property type="component" value="Unassembled WGS sequence"/>
</dbReference>
<gene>
    <name evidence="2" type="ORF">SAMN05216481_101280</name>
</gene>
<dbReference type="SUPFAM" id="SSF55729">
    <property type="entry name" value="Acyl-CoA N-acyltransferases (Nat)"/>
    <property type="match status" value="1"/>
</dbReference>
<evidence type="ECO:0000313" key="3">
    <source>
        <dbReference type="Proteomes" id="UP000199055"/>
    </source>
</evidence>
<sequence length="198" mass="21440">MPELILPDPRVHASFLEAVKEFEAEGRGGPEDNSMVGRDILRYGGRWHDPEVFAAYAAAVRADADEDSPRPEGHVPCTTLWWAEGDTYLGRIAIRHRLNGFLLDYGGHIGYDVRASARRRGHATAMLRAALPVAHSLGIDPVLVTCDDTNTASRRVIEKCGGVFEDRRGKKLRYWIATGPAAPRAPSAGPGEGGAAGE</sequence>
<dbReference type="Pfam" id="PF13302">
    <property type="entry name" value="Acetyltransf_3"/>
    <property type="match status" value="1"/>
</dbReference>
<reference evidence="2 3" key="1">
    <citation type="submission" date="2016-10" db="EMBL/GenBank/DDBJ databases">
        <authorList>
            <person name="de Groot N.N."/>
        </authorList>
    </citation>
    <scope>NUCLEOTIDE SEQUENCE [LARGE SCALE GENOMIC DNA]</scope>
    <source>
        <strain evidence="2 3">CGMCC 4.3519</strain>
    </source>
</reference>
<dbReference type="STRING" id="403935.SAMN05216481_101280"/>
<proteinExistence type="predicted"/>
<dbReference type="PROSITE" id="PS51186">
    <property type="entry name" value="GNAT"/>
    <property type="match status" value="1"/>
</dbReference>
<dbReference type="PANTHER" id="PTHR39173:SF1">
    <property type="entry name" value="ACETYLTRANSFERASE"/>
    <property type="match status" value="1"/>
</dbReference>
<protein>
    <submittedName>
        <fullName evidence="2">Predicted acetyltransferase</fullName>
    </submittedName>
</protein>
<dbReference type="GO" id="GO:0016747">
    <property type="term" value="F:acyltransferase activity, transferring groups other than amino-acyl groups"/>
    <property type="evidence" value="ECO:0007669"/>
    <property type="project" value="InterPro"/>
</dbReference>
<dbReference type="EMBL" id="FOET01000001">
    <property type="protein sequence ID" value="SEP58843.1"/>
    <property type="molecule type" value="Genomic_DNA"/>
</dbReference>
<keyword evidence="3" id="KW-1185">Reference proteome</keyword>
<keyword evidence="2" id="KW-0808">Transferase</keyword>
<organism evidence="2 3">
    <name type="scientific">Streptomyces radiopugnans</name>
    <dbReference type="NCBI Taxonomy" id="403935"/>
    <lineage>
        <taxon>Bacteria</taxon>
        <taxon>Bacillati</taxon>
        <taxon>Actinomycetota</taxon>
        <taxon>Actinomycetes</taxon>
        <taxon>Kitasatosporales</taxon>
        <taxon>Streptomycetaceae</taxon>
        <taxon>Streptomyces</taxon>
    </lineage>
</organism>
<dbReference type="PANTHER" id="PTHR39173">
    <property type="entry name" value="ACETYLTRANSFERASE"/>
    <property type="match status" value="1"/>
</dbReference>
<dbReference type="RefSeq" id="WP_093654476.1">
    <property type="nucleotide sequence ID" value="NZ_FOET01000001.1"/>
</dbReference>
<name>A0A1H8Z3B4_9ACTN</name>
<evidence type="ECO:0000313" key="2">
    <source>
        <dbReference type="EMBL" id="SEP58843.1"/>
    </source>
</evidence>
<accession>A0A1H8Z3B4</accession>
<dbReference type="InterPro" id="IPR000182">
    <property type="entry name" value="GNAT_dom"/>
</dbReference>
<dbReference type="Gene3D" id="3.40.630.30">
    <property type="match status" value="1"/>
</dbReference>